<sequence>MKITVSQARPLPELPPQLRAIIGNPGIAAVLEARAAQPGEAAVAVTTAAAGATPGAARLSLPGLLSPASPAFGQDPADKKLDTALFAALGLEPKSAKLFPLLMAMVPREHQITARAALGELEKAAQATVGKGAFEAGVFLLGVPNGFAKVTDGTVTPTARLAAGGKLAAGAVKALEPFVPALAPSAPVLRDSLMLLTAPDALGKALDPDQPAFSRLTAAGKLLVTGATLAAHFVPAMSPYAAQISTVGWLCDVGDKTYAAFVEVPK</sequence>
<proteinExistence type="predicted"/>
<evidence type="ECO:0000313" key="2">
    <source>
        <dbReference type="Proteomes" id="UP000681594"/>
    </source>
</evidence>
<name>A0ABS4AKU1_9PROT</name>
<protein>
    <submittedName>
        <fullName evidence="1">Uncharacterized protein</fullName>
    </submittedName>
</protein>
<dbReference type="Proteomes" id="UP000681594">
    <property type="component" value="Unassembled WGS sequence"/>
</dbReference>
<dbReference type="RefSeq" id="WP_209381902.1">
    <property type="nucleotide sequence ID" value="NZ_JAGIZB010000046.1"/>
</dbReference>
<accession>A0ABS4AKU1</accession>
<gene>
    <name evidence="1" type="ORF">J8J14_23020</name>
</gene>
<keyword evidence="2" id="KW-1185">Reference proteome</keyword>
<evidence type="ECO:0000313" key="1">
    <source>
        <dbReference type="EMBL" id="MBP0447635.1"/>
    </source>
</evidence>
<comment type="caution">
    <text evidence="1">The sequence shown here is derived from an EMBL/GenBank/DDBJ whole genome shotgun (WGS) entry which is preliminary data.</text>
</comment>
<reference evidence="1 2" key="1">
    <citation type="submission" date="2021-03" db="EMBL/GenBank/DDBJ databases">
        <authorList>
            <person name="So Y."/>
        </authorList>
    </citation>
    <scope>NUCLEOTIDE SEQUENCE [LARGE SCALE GENOMIC DNA]</scope>
    <source>
        <strain evidence="1 2">SSH11</strain>
    </source>
</reference>
<dbReference type="EMBL" id="JAGIZB010000046">
    <property type="protein sequence ID" value="MBP0447635.1"/>
    <property type="molecule type" value="Genomic_DNA"/>
</dbReference>
<organism evidence="1 2">
    <name type="scientific">Pararoseomonas baculiformis</name>
    <dbReference type="NCBI Taxonomy" id="2820812"/>
    <lineage>
        <taxon>Bacteria</taxon>
        <taxon>Pseudomonadati</taxon>
        <taxon>Pseudomonadota</taxon>
        <taxon>Alphaproteobacteria</taxon>
        <taxon>Acetobacterales</taxon>
        <taxon>Acetobacteraceae</taxon>
        <taxon>Pararoseomonas</taxon>
    </lineage>
</organism>